<accession>A0A4R7VY94</accession>
<dbReference type="GO" id="GO:0004674">
    <property type="term" value="F:protein serine/threonine kinase activity"/>
    <property type="evidence" value="ECO:0007669"/>
    <property type="project" value="UniProtKB-KW"/>
</dbReference>
<name>A0A4R7VY94_9PSEU</name>
<dbReference type="Gene3D" id="3.30.565.10">
    <property type="entry name" value="Histidine kinase-like ATPase, C-terminal domain"/>
    <property type="match status" value="1"/>
</dbReference>
<feature type="domain" description="Histidine kinase/HSP90-like ATPase" evidence="2">
    <location>
        <begin position="26"/>
        <end position="129"/>
    </location>
</feature>
<keyword evidence="4" id="KW-1185">Reference proteome</keyword>
<evidence type="ECO:0000313" key="3">
    <source>
        <dbReference type="EMBL" id="TDV55140.1"/>
    </source>
</evidence>
<dbReference type="Proteomes" id="UP000294927">
    <property type="component" value="Unassembled WGS sequence"/>
</dbReference>
<dbReference type="AlphaFoldDB" id="A0A4R7VY94"/>
<keyword evidence="1" id="KW-0723">Serine/threonine-protein kinase</keyword>
<evidence type="ECO:0000313" key="4">
    <source>
        <dbReference type="Proteomes" id="UP000294927"/>
    </source>
</evidence>
<keyword evidence="3" id="KW-0808">Transferase</keyword>
<dbReference type="CDD" id="cd16936">
    <property type="entry name" value="HATPase_RsbW-like"/>
    <property type="match status" value="1"/>
</dbReference>
<protein>
    <submittedName>
        <fullName evidence="3">Histidine kinase-like protein</fullName>
    </submittedName>
</protein>
<dbReference type="PANTHER" id="PTHR35526">
    <property type="entry name" value="ANTI-SIGMA-F FACTOR RSBW-RELATED"/>
    <property type="match status" value="1"/>
</dbReference>
<comment type="caution">
    <text evidence="3">The sequence shown here is derived from an EMBL/GenBank/DDBJ whole genome shotgun (WGS) entry which is preliminary data.</text>
</comment>
<keyword evidence="3" id="KW-0418">Kinase</keyword>
<proteinExistence type="predicted"/>
<dbReference type="PANTHER" id="PTHR35526:SF3">
    <property type="entry name" value="ANTI-SIGMA-F FACTOR RSBW"/>
    <property type="match status" value="1"/>
</dbReference>
<dbReference type="InterPro" id="IPR050267">
    <property type="entry name" value="Anti-sigma-factor_SerPK"/>
</dbReference>
<organism evidence="3 4">
    <name type="scientific">Actinophytocola oryzae</name>
    <dbReference type="NCBI Taxonomy" id="502181"/>
    <lineage>
        <taxon>Bacteria</taxon>
        <taxon>Bacillati</taxon>
        <taxon>Actinomycetota</taxon>
        <taxon>Actinomycetes</taxon>
        <taxon>Pseudonocardiales</taxon>
        <taxon>Pseudonocardiaceae</taxon>
    </lineage>
</organism>
<evidence type="ECO:0000256" key="1">
    <source>
        <dbReference type="ARBA" id="ARBA00022527"/>
    </source>
</evidence>
<dbReference type="InterPro" id="IPR003594">
    <property type="entry name" value="HATPase_dom"/>
</dbReference>
<reference evidence="3 4" key="1">
    <citation type="submission" date="2019-03" db="EMBL/GenBank/DDBJ databases">
        <title>Genomic Encyclopedia of Archaeal and Bacterial Type Strains, Phase II (KMG-II): from individual species to whole genera.</title>
        <authorList>
            <person name="Goeker M."/>
        </authorList>
    </citation>
    <scope>NUCLEOTIDE SEQUENCE [LARGE SCALE GENOMIC DNA]</scope>
    <source>
        <strain evidence="3 4">DSM 45499</strain>
    </source>
</reference>
<evidence type="ECO:0000259" key="2">
    <source>
        <dbReference type="Pfam" id="PF13581"/>
    </source>
</evidence>
<dbReference type="EMBL" id="SOCP01000003">
    <property type="protein sequence ID" value="TDV55140.1"/>
    <property type="molecule type" value="Genomic_DNA"/>
</dbReference>
<dbReference type="OrthoDB" id="3476098at2"/>
<sequence>MIDGAGVETRAPVVAELRLAERSSSAAVARQFTRSTLARWQNGTRGEHVEDAVLVVSELVTNALLHGHGTPLVRLLGSGDRIRVEICDDSPLLPIAPRVTPSGGLGLRVVEQLSSAWGASRRGRGKVVWCELPAAPDPTELD</sequence>
<dbReference type="Pfam" id="PF13581">
    <property type="entry name" value="HATPase_c_2"/>
    <property type="match status" value="1"/>
</dbReference>
<dbReference type="InterPro" id="IPR036890">
    <property type="entry name" value="HATPase_C_sf"/>
</dbReference>
<dbReference type="SUPFAM" id="SSF55874">
    <property type="entry name" value="ATPase domain of HSP90 chaperone/DNA topoisomerase II/histidine kinase"/>
    <property type="match status" value="1"/>
</dbReference>
<gene>
    <name evidence="3" type="ORF">CLV71_103381</name>
</gene>